<dbReference type="Pfam" id="PF18019">
    <property type="entry name" value="Cas3_HD"/>
    <property type="match status" value="1"/>
</dbReference>
<dbReference type="GO" id="GO:0016787">
    <property type="term" value="F:hydrolase activity"/>
    <property type="evidence" value="ECO:0007669"/>
    <property type="project" value="UniProtKB-KW"/>
</dbReference>
<dbReference type="KEGG" id="swf:E3E12_03275"/>
<keyword evidence="3" id="KW-0540">Nuclease</keyword>
<evidence type="ECO:0000256" key="2">
    <source>
        <dbReference type="ARBA" id="ARBA00009046"/>
    </source>
</evidence>
<evidence type="ECO:0000256" key="7">
    <source>
        <dbReference type="ARBA" id="ARBA00022806"/>
    </source>
</evidence>
<keyword evidence="12" id="KW-1185">Reference proteome</keyword>
<evidence type="ECO:0000256" key="9">
    <source>
        <dbReference type="ARBA" id="ARBA00023118"/>
    </source>
</evidence>
<dbReference type="PANTHER" id="PTHR47963">
    <property type="entry name" value="DEAD-BOX ATP-DEPENDENT RNA HELICASE 47, MITOCHONDRIAL"/>
    <property type="match status" value="1"/>
</dbReference>
<dbReference type="Pfam" id="PF22590">
    <property type="entry name" value="Cas3-like_C_2"/>
    <property type="match status" value="1"/>
</dbReference>
<evidence type="ECO:0000256" key="6">
    <source>
        <dbReference type="ARBA" id="ARBA00022801"/>
    </source>
</evidence>
<dbReference type="GO" id="GO:0046872">
    <property type="term" value="F:metal ion binding"/>
    <property type="evidence" value="ECO:0007669"/>
    <property type="project" value="UniProtKB-KW"/>
</dbReference>
<dbReference type="InterPro" id="IPR011545">
    <property type="entry name" value="DEAD/DEAH_box_helicase_dom"/>
</dbReference>
<dbReference type="GO" id="GO:0051607">
    <property type="term" value="P:defense response to virus"/>
    <property type="evidence" value="ECO:0007669"/>
    <property type="project" value="UniProtKB-KW"/>
</dbReference>
<feature type="domain" description="HD Cas3-type" evidence="10">
    <location>
        <begin position="40"/>
        <end position="247"/>
    </location>
</feature>
<dbReference type="GO" id="GO:0005524">
    <property type="term" value="F:ATP binding"/>
    <property type="evidence" value="ECO:0007669"/>
    <property type="project" value="UniProtKB-KW"/>
</dbReference>
<evidence type="ECO:0000313" key="11">
    <source>
        <dbReference type="EMBL" id="QDH13384.1"/>
    </source>
</evidence>
<evidence type="ECO:0000259" key="10">
    <source>
        <dbReference type="PROSITE" id="PS51643"/>
    </source>
</evidence>
<sequence length="919" mass="101476">MTTIPPHPFDPSLYLPWGKFGRLVGEGNTAGKERQWMGDGRDVFLPLHRHMLDVAAVFLELMQLPTQRCLLEGAAGTPLTDGQISRLAFLVALHDIGKVNSGFQFKIFPPAPAMPAPTGHVRQGWEMLSGAPETGFYLEHPCLTKILYDWCDKTTFEDEGPDSIDSLLLAVINHHGYCNVGERGSVRSNHQDHHPYSSYSPGEAFNQLFDQLHQAFPEAFEPTCPPLPYSTELQHHLNGLTSLADQVGSREADFPVKRTNLEPVAALADSRKRARQALVKLGLDVSPWRLPPSAPMEEAALFGWPGHAAASDMQQLTAQVTERVAVLESETGSGKTEAALMLFMRLFAEGKVDGLYFAIPTRAAASSLHRRVQEACKRLFRKDTILAVPGYVRFGQHEVSEHLPGFEVRWDDDPPNHEERWAAENARHFLAYPLAVGTIDQAMMGAMHVKWSHMRASALARSLLVVDEVHASDVYMTEIGRRLVQAHVKRGGHALLMSATLGAAARAEWLGTSPATTAQEREGVPYPCLTTLDSQGHERHVAFKASERQPPKQVTLQLSDIIKQPDAVAAMALEGARQGLRVLIIRNTVSAAQATFEALEAQDPKNTVPTLEVNGVHTLHHSRFSPEDRKSLDGAVEGLLGKHVPQLSQGCIVMGTQTLEQSLDIDADLLITDLCPVDVLLQRLGRLHRHQRRRPEAAQQARCLVLSPGEIIPKDTTMLAYGLGLTESGGVYRDLRMLEATRRLIQEKPLWTIPQDNRMLVERGTDPETLQALQKALAQAQGPDWNDRSHLLEGKQMAEGLAGQSACVERAKPYGQTAGPLMDGHFRTRLGLNSLTVTFSRPVPGPLGNAVHSLTIPQHMARKIFSNQEDDEGAWPDQNVDAEEVSTGTGQEKQLHFNLHGWHIIYDRTGVHMTSHQEA</sequence>
<organism evidence="11 12">
    <name type="scientific">Formicincola oecophyllae</name>
    <dbReference type="NCBI Taxonomy" id="2558361"/>
    <lineage>
        <taxon>Bacteria</taxon>
        <taxon>Pseudomonadati</taxon>
        <taxon>Pseudomonadota</taxon>
        <taxon>Alphaproteobacteria</taxon>
        <taxon>Acetobacterales</taxon>
        <taxon>Acetobacteraceae</taxon>
        <taxon>Formicincola</taxon>
    </lineage>
</organism>
<reference evidence="11 12" key="1">
    <citation type="submission" date="2019-03" db="EMBL/GenBank/DDBJ databases">
        <title>The complete genome sequence of Swingsia_sp. F3b2 LMG30590(T).</title>
        <authorList>
            <person name="Chua K.-O."/>
            <person name="Chan K.-G."/>
            <person name="See-Too W.-S."/>
        </authorList>
    </citation>
    <scope>NUCLEOTIDE SEQUENCE [LARGE SCALE GENOMIC DNA]</scope>
    <source>
        <strain evidence="11 12">F3b2</strain>
    </source>
</reference>
<dbReference type="NCBIfam" id="TIGR01596">
    <property type="entry name" value="cas3_HD"/>
    <property type="match status" value="1"/>
</dbReference>
<dbReference type="PANTHER" id="PTHR47963:SF9">
    <property type="entry name" value="CRISPR-ASSOCIATED ENDONUCLEASE_HELICASE CAS3"/>
    <property type="match status" value="1"/>
</dbReference>
<comment type="similarity">
    <text evidence="2">In the central section; belongs to the CRISPR-associated helicase Cas3 family.</text>
</comment>
<evidence type="ECO:0000256" key="8">
    <source>
        <dbReference type="ARBA" id="ARBA00022840"/>
    </source>
</evidence>
<dbReference type="InterPro" id="IPR050547">
    <property type="entry name" value="DEAD_box_RNA_helicases"/>
</dbReference>
<keyword evidence="6" id="KW-0378">Hydrolase</keyword>
<evidence type="ECO:0000256" key="4">
    <source>
        <dbReference type="ARBA" id="ARBA00022723"/>
    </source>
</evidence>
<dbReference type="Proteomes" id="UP000318709">
    <property type="component" value="Chromosome"/>
</dbReference>
<dbReference type="GO" id="GO:0004518">
    <property type="term" value="F:nuclease activity"/>
    <property type="evidence" value="ECO:0007669"/>
    <property type="project" value="UniProtKB-KW"/>
</dbReference>
<dbReference type="PROSITE" id="PS51643">
    <property type="entry name" value="HD_CAS3"/>
    <property type="match status" value="1"/>
</dbReference>
<dbReference type="InterPro" id="IPR006483">
    <property type="entry name" value="CRISPR-assoc_Cas3_HD"/>
</dbReference>
<name>A0A4Y6U882_9PROT</name>
<evidence type="ECO:0000313" key="12">
    <source>
        <dbReference type="Proteomes" id="UP000318709"/>
    </source>
</evidence>
<dbReference type="InterPro" id="IPR014001">
    <property type="entry name" value="Helicase_ATP-bd"/>
</dbReference>
<dbReference type="EMBL" id="CP038231">
    <property type="protein sequence ID" value="QDH13384.1"/>
    <property type="molecule type" value="Genomic_DNA"/>
</dbReference>
<dbReference type="Gene3D" id="3.40.50.300">
    <property type="entry name" value="P-loop containing nucleotide triphosphate hydrolases"/>
    <property type="match status" value="2"/>
</dbReference>
<dbReference type="GO" id="GO:0003723">
    <property type="term" value="F:RNA binding"/>
    <property type="evidence" value="ECO:0007669"/>
    <property type="project" value="TreeGrafter"/>
</dbReference>
<keyword evidence="8" id="KW-0067">ATP-binding</keyword>
<keyword evidence="4" id="KW-0479">Metal-binding</keyword>
<evidence type="ECO:0000256" key="5">
    <source>
        <dbReference type="ARBA" id="ARBA00022741"/>
    </source>
</evidence>
<accession>A0A4Y6U882</accession>
<dbReference type="NCBIfam" id="TIGR01587">
    <property type="entry name" value="cas3_core"/>
    <property type="match status" value="1"/>
</dbReference>
<dbReference type="CDD" id="cd09641">
    <property type="entry name" value="Cas3''_I"/>
    <property type="match status" value="1"/>
</dbReference>
<dbReference type="InterPro" id="IPR054712">
    <property type="entry name" value="Cas3-like_dom"/>
</dbReference>
<dbReference type="Gene3D" id="1.10.3210.30">
    <property type="match status" value="1"/>
</dbReference>
<dbReference type="GO" id="GO:0003724">
    <property type="term" value="F:RNA helicase activity"/>
    <property type="evidence" value="ECO:0007669"/>
    <property type="project" value="TreeGrafter"/>
</dbReference>
<dbReference type="SUPFAM" id="SSF52540">
    <property type="entry name" value="P-loop containing nucleoside triphosphate hydrolases"/>
    <property type="match status" value="1"/>
</dbReference>
<protein>
    <submittedName>
        <fullName evidence="11">CRISPR-associated helicase Cas3</fullName>
    </submittedName>
</protein>
<dbReference type="InterPro" id="IPR006474">
    <property type="entry name" value="Helicase_Cas3_CRISPR-ass_core"/>
</dbReference>
<dbReference type="OrthoDB" id="9810236at2"/>
<dbReference type="InterPro" id="IPR038257">
    <property type="entry name" value="CRISPR-assoc_Cas3_HD_sf"/>
</dbReference>
<dbReference type="AlphaFoldDB" id="A0A4Y6U882"/>
<comment type="similarity">
    <text evidence="1">In the N-terminal section; belongs to the CRISPR-associated nuclease Cas3-HD family.</text>
</comment>
<dbReference type="SMART" id="SM00487">
    <property type="entry name" value="DEXDc"/>
    <property type="match status" value="1"/>
</dbReference>
<proteinExistence type="inferred from homology"/>
<dbReference type="Pfam" id="PF00270">
    <property type="entry name" value="DEAD"/>
    <property type="match status" value="1"/>
</dbReference>
<keyword evidence="7" id="KW-0347">Helicase</keyword>
<keyword evidence="5" id="KW-0547">Nucleotide-binding</keyword>
<evidence type="ECO:0000256" key="1">
    <source>
        <dbReference type="ARBA" id="ARBA00006847"/>
    </source>
</evidence>
<keyword evidence="9" id="KW-0051">Antiviral defense</keyword>
<evidence type="ECO:0000256" key="3">
    <source>
        <dbReference type="ARBA" id="ARBA00022722"/>
    </source>
</evidence>
<dbReference type="InterPro" id="IPR027417">
    <property type="entry name" value="P-loop_NTPase"/>
</dbReference>
<gene>
    <name evidence="11" type="primary">cas3</name>
    <name evidence="11" type="ORF">E3E12_03275</name>
</gene>